<organism evidence="2 3">
    <name type="scientific">Dreissena polymorpha</name>
    <name type="common">Zebra mussel</name>
    <name type="synonym">Mytilus polymorpha</name>
    <dbReference type="NCBI Taxonomy" id="45954"/>
    <lineage>
        <taxon>Eukaryota</taxon>
        <taxon>Metazoa</taxon>
        <taxon>Spiralia</taxon>
        <taxon>Lophotrochozoa</taxon>
        <taxon>Mollusca</taxon>
        <taxon>Bivalvia</taxon>
        <taxon>Autobranchia</taxon>
        <taxon>Heteroconchia</taxon>
        <taxon>Euheterodonta</taxon>
        <taxon>Imparidentia</taxon>
        <taxon>Neoheterodontei</taxon>
        <taxon>Myida</taxon>
        <taxon>Dreissenoidea</taxon>
        <taxon>Dreissenidae</taxon>
        <taxon>Dreissena</taxon>
    </lineage>
</organism>
<comment type="caution">
    <text evidence="2">The sequence shown here is derived from an EMBL/GenBank/DDBJ whole genome shotgun (WGS) entry which is preliminary data.</text>
</comment>
<protein>
    <submittedName>
        <fullName evidence="2">Uncharacterized protein</fullName>
    </submittedName>
</protein>
<reference evidence="2" key="1">
    <citation type="journal article" date="2019" name="bioRxiv">
        <title>The Genome of the Zebra Mussel, Dreissena polymorpha: A Resource for Invasive Species Research.</title>
        <authorList>
            <person name="McCartney M.A."/>
            <person name="Auch B."/>
            <person name="Kono T."/>
            <person name="Mallez S."/>
            <person name="Zhang Y."/>
            <person name="Obille A."/>
            <person name="Becker A."/>
            <person name="Abrahante J.E."/>
            <person name="Garbe J."/>
            <person name="Badalamenti J.P."/>
            <person name="Herman A."/>
            <person name="Mangelson H."/>
            <person name="Liachko I."/>
            <person name="Sullivan S."/>
            <person name="Sone E.D."/>
            <person name="Koren S."/>
            <person name="Silverstein K.A.T."/>
            <person name="Beckman K.B."/>
            <person name="Gohl D.M."/>
        </authorList>
    </citation>
    <scope>NUCLEOTIDE SEQUENCE</scope>
    <source>
        <strain evidence="2">Duluth1</strain>
        <tissue evidence="2">Whole animal</tissue>
    </source>
</reference>
<dbReference type="EMBL" id="JAIWYP010000006">
    <property type="protein sequence ID" value="KAH3807022.1"/>
    <property type="molecule type" value="Genomic_DNA"/>
</dbReference>
<dbReference type="Proteomes" id="UP000828390">
    <property type="component" value="Unassembled WGS sequence"/>
</dbReference>
<proteinExistence type="predicted"/>
<accession>A0A9D4JGR5</accession>
<feature type="region of interest" description="Disordered" evidence="1">
    <location>
        <begin position="48"/>
        <end position="74"/>
    </location>
</feature>
<reference evidence="2" key="2">
    <citation type="submission" date="2020-11" db="EMBL/GenBank/DDBJ databases">
        <authorList>
            <person name="McCartney M.A."/>
            <person name="Auch B."/>
            <person name="Kono T."/>
            <person name="Mallez S."/>
            <person name="Becker A."/>
            <person name="Gohl D.M."/>
            <person name="Silverstein K.A.T."/>
            <person name="Koren S."/>
            <person name="Bechman K.B."/>
            <person name="Herman A."/>
            <person name="Abrahante J.E."/>
            <person name="Garbe J."/>
        </authorList>
    </citation>
    <scope>NUCLEOTIDE SEQUENCE</scope>
    <source>
        <strain evidence="2">Duluth1</strain>
        <tissue evidence="2">Whole animal</tissue>
    </source>
</reference>
<keyword evidence="3" id="KW-1185">Reference proteome</keyword>
<dbReference type="AlphaFoldDB" id="A0A9D4JGR5"/>
<evidence type="ECO:0000256" key="1">
    <source>
        <dbReference type="SAM" id="MobiDB-lite"/>
    </source>
</evidence>
<sequence>MRLLTKCRLIRRISQNTGKSRQRITLTSSCKVRRQRDIEQYRTSVMEFMSRDDNSRQNPGKKEKLKSQGKPIRQ</sequence>
<evidence type="ECO:0000313" key="2">
    <source>
        <dbReference type="EMBL" id="KAH3807022.1"/>
    </source>
</evidence>
<feature type="compositionally biased region" description="Basic and acidic residues" evidence="1">
    <location>
        <begin position="49"/>
        <end position="66"/>
    </location>
</feature>
<evidence type="ECO:0000313" key="3">
    <source>
        <dbReference type="Proteomes" id="UP000828390"/>
    </source>
</evidence>
<gene>
    <name evidence="2" type="ORF">DPMN_135354</name>
</gene>
<name>A0A9D4JGR5_DREPO</name>